<evidence type="ECO:0000313" key="2">
    <source>
        <dbReference type="EMBL" id="CAL6019217.1"/>
    </source>
</evidence>
<keyword evidence="3" id="KW-1185">Reference proteome</keyword>
<dbReference type="Proteomes" id="UP001642409">
    <property type="component" value="Unassembled WGS sequence"/>
</dbReference>
<sequence length="120" mass="14602">MNDTPSNDTPSSSCVRSSTLQQLHEARLKWKEAKQFRQANEFQLRKYYRECEWKYFDESIRKDNLTKTVSINFKHMSDDFMERHYSKLIQEFKQHFDEVIVVCDRHTVKYCDNVERVIVQ</sequence>
<evidence type="ECO:0000313" key="3">
    <source>
        <dbReference type="Proteomes" id="UP001642409"/>
    </source>
</evidence>
<name>A0AA86NVE0_9EUKA</name>
<organism evidence="1">
    <name type="scientific">Hexamita inflata</name>
    <dbReference type="NCBI Taxonomy" id="28002"/>
    <lineage>
        <taxon>Eukaryota</taxon>
        <taxon>Metamonada</taxon>
        <taxon>Diplomonadida</taxon>
        <taxon>Hexamitidae</taxon>
        <taxon>Hexamitinae</taxon>
        <taxon>Hexamita</taxon>
    </lineage>
</organism>
<dbReference type="EMBL" id="CAXDID020000082">
    <property type="protein sequence ID" value="CAL6019217.1"/>
    <property type="molecule type" value="Genomic_DNA"/>
</dbReference>
<dbReference type="EMBL" id="CATOUU010000367">
    <property type="protein sequence ID" value="CAI9926341.1"/>
    <property type="molecule type" value="Genomic_DNA"/>
</dbReference>
<protein>
    <submittedName>
        <fullName evidence="2">Hypothetical_protein</fullName>
    </submittedName>
</protein>
<accession>A0AA86NVE0</accession>
<dbReference type="AlphaFoldDB" id="A0AA86NVE0"/>
<evidence type="ECO:0000313" key="1">
    <source>
        <dbReference type="EMBL" id="CAI9926341.1"/>
    </source>
</evidence>
<comment type="caution">
    <text evidence="1">The sequence shown here is derived from an EMBL/GenBank/DDBJ whole genome shotgun (WGS) entry which is preliminary data.</text>
</comment>
<proteinExistence type="predicted"/>
<gene>
    <name evidence="1" type="ORF">HINF_LOCUS13986</name>
    <name evidence="2" type="ORF">HINF_LOCUS26844</name>
</gene>
<reference evidence="2 3" key="2">
    <citation type="submission" date="2024-07" db="EMBL/GenBank/DDBJ databases">
        <authorList>
            <person name="Akdeniz Z."/>
        </authorList>
    </citation>
    <scope>NUCLEOTIDE SEQUENCE [LARGE SCALE GENOMIC DNA]</scope>
</reference>
<reference evidence="1" key="1">
    <citation type="submission" date="2023-06" db="EMBL/GenBank/DDBJ databases">
        <authorList>
            <person name="Kurt Z."/>
        </authorList>
    </citation>
    <scope>NUCLEOTIDE SEQUENCE</scope>
</reference>